<accession>T0Y1L1</accession>
<protein>
    <recommendedName>
        <fullName evidence="1">Transposase Tn5-like N-terminal domain-containing protein</fullName>
    </recommendedName>
</protein>
<proteinExistence type="predicted"/>
<evidence type="ECO:0000313" key="2">
    <source>
        <dbReference type="EMBL" id="EQD28971.1"/>
    </source>
</evidence>
<comment type="caution">
    <text evidence="2">The sequence shown here is derived from an EMBL/GenBank/DDBJ whole genome shotgun (WGS) entry which is preliminary data.</text>
</comment>
<dbReference type="InterPro" id="IPR038215">
    <property type="entry name" value="TN5-like_N_sf"/>
</dbReference>
<feature type="non-terminal residue" evidence="2">
    <location>
        <position position="273"/>
    </location>
</feature>
<dbReference type="Pfam" id="PF14706">
    <property type="entry name" value="Tnp_DNA_bind"/>
    <property type="match status" value="1"/>
</dbReference>
<dbReference type="InterPro" id="IPR012337">
    <property type="entry name" value="RNaseH-like_sf"/>
</dbReference>
<dbReference type="Gene3D" id="1.10.246.40">
    <property type="entry name" value="Tn5 transposase, domain 1"/>
    <property type="match status" value="1"/>
</dbReference>
<dbReference type="Pfam" id="PF14236">
    <property type="entry name" value="DruA"/>
    <property type="match status" value="1"/>
</dbReference>
<dbReference type="InterPro" id="IPR025639">
    <property type="entry name" value="DruA"/>
</dbReference>
<feature type="domain" description="Transposase Tn5-like N-terminal" evidence="1">
    <location>
        <begin position="182"/>
        <end position="240"/>
    </location>
</feature>
<sequence length="273" mass="30481">MWFDLMVRHHYLGHGTLCGAQVRYLVRSSTKGLIGAASFSSAAWKVAVRDEWIGWDPETRSLNLSRVVANSRFLILPHVRVPHLASHILGKLVRQLPGDWEAIYGERPLLLETFVEESRFSGTCYRAAGWKEIGRTAGLGRKGQGAPVKKVFLYPLSPEARSLLRNGSPVFQTPAIPLPVPADWAEEEFLGVPLPDKRLSARLLSLARDFFARPTAQLPQACGSRAKTKAAYRFFDHEKVTMDILLSAHTKKTEERMAAHPVVLCVQDTSELD</sequence>
<reference evidence="2" key="1">
    <citation type="submission" date="2013-08" db="EMBL/GenBank/DDBJ databases">
        <authorList>
            <person name="Mendez C."/>
            <person name="Richter M."/>
            <person name="Ferrer M."/>
            <person name="Sanchez J."/>
        </authorList>
    </citation>
    <scope>NUCLEOTIDE SEQUENCE</scope>
</reference>
<dbReference type="EMBL" id="AUZY01012617">
    <property type="protein sequence ID" value="EQD28971.1"/>
    <property type="molecule type" value="Genomic_DNA"/>
</dbReference>
<gene>
    <name evidence="2" type="ORF">B1B_18814</name>
</gene>
<organism evidence="2">
    <name type="scientific">mine drainage metagenome</name>
    <dbReference type="NCBI Taxonomy" id="410659"/>
    <lineage>
        <taxon>unclassified sequences</taxon>
        <taxon>metagenomes</taxon>
        <taxon>ecological metagenomes</taxon>
    </lineage>
</organism>
<dbReference type="InterPro" id="IPR014735">
    <property type="entry name" value="Transposase_Tn5-like_N"/>
</dbReference>
<name>T0Y1L1_9ZZZZ</name>
<dbReference type="AlphaFoldDB" id="T0Y1L1"/>
<dbReference type="SUPFAM" id="SSF53098">
    <property type="entry name" value="Ribonuclease H-like"/>
    <property type="match status" value="1"/>
</dbReference>
<evidence type="ECO:0000259" key="1">
    <source>
        <dbReference type="Pfam" id="PF14706"/>
    </source>
</evidence>
<reference evidence="2" key="2">
    <citation type="journal article" date="2014" name="ISME J.">
        <title>Microbial stratification in low pH oxic and suboxic macroscopic growths along an acid mine drainage.</title>
        <authorList>
            <person name="Mendez-Garcia C."/>
            <person name="Mesa V."/>
            <person name="Sprenger R.R."/>
            <person name="Richter M."/>
            <person name="Diez M.S."/>
            <person name="Solano J."/>
            <person name="Bargiela R."/>
            <person name="Golyshina O.V."/>
            <person name="Manteca A."/>
            <person name="Ramos J.L."/>
            <person name="Gallego J.R."/>
            <person name="Llorente I."/>
            <person name="Martins Dos Santos V.A."/>
            <person name="Jensen O.N."/>
            <person name="Pelaez A.I."/>
            <person name="Sanchez J."/>
            <person name="Ferrer M."/>
        </authorList>
    </citation>
    <scope>NUCLEOTIDE SEQUENCE</scope>
</reference>